<dbReference type="AlphaFoldDB" id="A0A0C3PEZ8"/>
<name>A0A0C3PEZ8_PISTI</name>
<organism evidence="2 3">
    <name type="scientific">Pisolithus tinctorius Marx 270</name>
    <dbReference type="NCBI Taxonomy" id="870435"/>
    <lineage>
        <taxon>Eukaryota</taxon>
        <taxon>Fungi</taxon>
        <taxon>Dikarya</taxon>
        <taxon>Basidiomycota</taxon>
        <taxon>Agaricomycotina</taxon>
        <taxon>Agaricomycetes</taxon>
        <taxon>Agaricomycetidae</taxon>
        <taxon>Boletales</taxon>
        <taxon>Sclerodermatineae</taxon>
        <taxon>Pisolithaceae</taxon>
        <taxon>Pisolithus</taxon>
    </lineage>
</organism>
<dbReference type="HOGENOM" id="CLU_056607_4_0_1"/>
<dbReference type="Gene3D" id="3.40.630.30">
    <property type="match status" value="1"/>
</dbReference>
<sequence length="183" mass="20222">MANQTTVATESSVTVDVRRIETEDTLALRHSVLWPTMPLSYVRLPEDDLGYHFGAFLPCSDKPVAVVSLFLEAIPVTCGEASEPADNNAAALRFRKFACHPNFQGRGIGTKLLNHVMAECTRLGATVLWCDARVSSCDWYSRRGMVAFGVPFFKGSVEYTRMKADLSRLSSGVIQQDDMTLLL</sequence>
<dbReference type="Pfam" id="PF00583">
    <property type="entry name" value="Acetyltransf_1"/>
    <property type="match status" value="1"/>
</dbReference>
<dbReference type="EMBL" id="KN831963">
    <property type="protein sequence ID" value="KIO06469.1"/>
    <property type="molecule type" value="Genomic_DNA"/>
</dbReference>
<feature type="domain" description="N-acetyltransferase" evidence="1">
    <location>
        <begin position="15"/>
        <end position="167"/>
    </location>
</feature>
<dbReference type="Proteomes" id="UP000054217">
    <property type="component" value="Unassembled WGS sequence"/>
</dbReference>
<keyword evidence="3" id="KW-1185">Reference proteome</keyword>
<accession>A0A0C3PEZ8</accession>
<protein>
    <recommendedName>
        <fullName evidence="1">N-acetyltransferase domain-containing protein</fullName>
    </recommendedName>
</protein>
<evidence type="ECO:0000313" key="2">
    <source>
        <dbReference type="EMBL" id="KIO06469.1"/>
    </source>
</evidence>
<dbReference type="InParanoid" id="A0A0C3PEZ8"/>
<gene>
    <name evidence="2" type="ORF">M404DRAFT_999126</name>
</gene>
<dbReference type="InterPro" id="IPR000182">
    <property type="entry name" value="GNAT_dom"/>
</dbReference>
<evidence type="ECO:0000313" key="3">
    <source>
        <dbReference type="Proteomes" id="UP000054217"/>
    </source>
</evidence>
<proteinExistence type="predicted"/>
<evidence type="ECO:0000259" key="1">
    <source>
        <dbReference type="PROSITE" id="PS51186"/>
    </source>
</evidence>
<dbReference type="PROSITE" id="PS51186">
    <property type="entry name" value="GNAT"/>
    <property type="match status" value="1"/>
</dbReference>
<reference evidence="2 3" key="1">
    <citation type="submission" date="2014-04" db="EMBL/GenBank/DDBJ databases">
        <authorList>
            <consortium name="DOE Joint Genome Institute"/>
            <person name="Kuo A."/>
            <person name="Kohler A."/>
            <person name="Costa M.D."/>
            <person name="Nagy L.G."/>
            <person name="Floudas D."/>
            <person name="Copeland A."/>
            <person name="Barry K.W."/>
            <person name="Cichocki N."/>
            <person name="Veneault-Fourrey C."/>
            <person name="LaButti K."/>
            <person name="Lindquist E.A."/>
            <person name="Lipzen A."/>
            <person name="Lundell T."/>
            <person name="Morin E."/>
            <person name="Murat C."/>
            <person name="Sun H."/>
            <person name="Tunlid A."/>
            <person name="Henrissat B."/>
            <person name="Grigoriev I.V."/>
            <person name="Hibbett D.S."/>
            <person name="Martin F."/>
            <person name="Nordberg H.P."/>
            <person name="Cantor M.N."/>
            <person name="Hua S.X."/>
        </authorList>
    </citation>
    <scope>NUCLEOTIDE SEQUENCE [LARGE SCALE GENOMIC DNA]</scope>
    <source>
        <strain evidence="2 3">Marx 270</strain>
    </source>
</reference>
<dbReference type="GO" id="GO:0016747">
    <property type="term" value="F:acyltransferase activity, transferring groups other than amino-acyl groups"/>
    <property type="evidence" value="ECO:0007669"/>
    <property type="project" value="InterPro"/>
</dbReference>
<dbReference type="InterPro" id="IPR016181">
    <property type="entry name" value="Acyl_CoA_acyltransferase"/>
</dbReference>
<reference evidence="3" key="2">
    <citation type="submission" date="2015-01" db="EMBL/GenBank/DDBJ databases">
        <title>Evolutionary Origins and Diversification of the Mycorrhizal Mutualists.</title>
        <authorList>
            <consortium name="DOE Joint Genome Institute"/>
            <consortium name="Mycorrhizal Genomics Consortium"/>
            <person name="Kohler A."/>
            <person name="Kuo A."/>
            <person name="Nagy L.G."/>
            <person name="Floudas D."/>
            <person name="Copeland A."/>
            <person name="Barry K.W."/>
            <person name="Cichocki N."/>
            <person name="Veneault-Fourrey C."/>
            <person name="LaButti K."/>
            <person name="Lindquist E.A."/>
            <person name="Lipzen A."/>
            <person name="Lundell T."/>
            <person name="Morin E."/>
            <person name="Murat C."/>
            <person name="Riley R."/>
            <person name="Ohm R."/>
            <person name="Sun H."/>
            <person name="Tunlid A."/>
            <person name="Henrissat B."/>
            <person name="Grigoriev I.V."/>
            <person name="Hibbett D.S."/>
            <person name="Martin F."/>
        </authorList>
    </citation>
    <scope>NUCLEOTIDE SEQUENCE [LARGE SCALE GENOMIC DNA]</scope>
    <source>
        <strain evidence="3">Marx 270</strain>
    </source>
</reference>
<dbReference type="SUPFAM" id="SSF55729">
    <property type="entry name" value="Acyl-CoA N-acyltransferases (Nat)"/>
    <property type="match status" value="1"/>
</dbReference>
<dbReference type="CDD" id="cd04301">
    <property type="entry name" value="NAT_SF"/>
    <property type="match status" value="1"/>
</dbReference>
<dbReference type="OrthoDB" id="410198at2759"/>